<keyword evidence="5" id="KW-0862">Zinc</keyword>
<dbReference type="GO" id="GO:0000978">
    <property type="term" value="F:RNA polymerase II cis-regulatory region sequence-specific DNA binding"/>
    <property type="evidence" value="ECO:0007669"/>
    <property type="project" value="UniProtKB-ARBA"/>
</dbReference>
<dbReference type="PROSITE" id="PS00028">
    <property type="entry name" value="ZINC_FINGER_C2H2_1"/>
    <property type="match status" value="4"/>
</dbReference>
<dbReference type="FunFam" id="3.30.160.60:FF:002157">
    <property type="entry name" value="Transcription factor"/>
    <property type="match status" value="1"/>
</dbReference>
<feature type="domain" description="C2H2-type" evidence="11">
    <location>
        <begin position="229"/>
        <end position="258"/>
    </location>
</feature>
<keyword evidence="7" id="KW-0804">Transcription</keyword>
<evidence type="ECO:0000256" key="7">
    <source>
        <dbReference type="ARBA" id="ARBA00023163"/>
    </source>
</evidence>
<evidence type="ECO:0000256" key="4">
    <source>
        <dbReference type="ARBA" id="ARBA00022771"/>
    </source>
</evidence>
<dbReference type="SMART" id="SM00355">
    <property type="entry name" value="ZnF_C2H2"/>
    <property type="match status" value="4"/>
</dbReference>
<dbReference type="FunFam" id="3.30.160.60:FF:001289">
    <property type="entry name" value="Zinc finger protein 574"/>
    <property type="match status" value="1"/>
</dbReference>
<dbReference type="InterPro" id="IPR036236">
    <property type="entry name" value="Znf_C2H2_sf"/>
</dbReference>
<keyword evidence="8" id="KW-0539">Nucleus</keyword>
<dbReference type="VEuPathDB" id="FungiDB:C8Q69DRAFT_509386"/>
<evidence type="ECO:0000256" key="2">
    <source>
        <dbReference type="ARBA" id="ARBA00022723"/>
    </source>
</evidence>
<dbReference type="FunFam" id="3.30.160.60:FF:000100">
    <property type="entry name" value="Zinc finger 45-like"/>
    <property type="match status" value="1"/>
</dbReference>
<dbReference type="GeneID" id="39602364"/>
<accession>A0A443HLW6</accession>
<dbReference type="PROSITE" id="PS50157">
    <property type="entry name" value="ZINC_FINGER_C2H2_2"/>
    <property type="match status" value="4"/>
</dbReference>
<feature type="domain" description="C2H2-type" evidence="11">
    <location>
        <begin position="199"/>
        <end position="228"/>
    </location>
</feature>
<dbReference type="FunFam" id="3.30.160.60:FF:000072">
    <property type="entry name" value="zinc finger protein 143 isoform X1"/>
    <property type="match status" value="1"/>
</dbReference>
<feature type="compositionally biased region" description="Basic and acidic residues" evidence="10">
    <location>
        <begin position="386"/>
        <end position="402"/>
    </location>
</feature>
<dbReference type="Gene3D" id="3.30.160.60">
    <property type="entry name" value="Classic Zinc Finger"/>
    <property type="match status" value="4"/>
</dbReference>
<dbReference type="PANTHER" id="PTHR23235">
    <property type="entry name" value="KRUEPPEL-LIKE TRANSCRIPTION FACTOR"/>
    <property type="match status" value="1"/>
</dbReference>
<feature type="domain" description="C2H2-type" evidence="11">
    <location>
        <begin position="259"/>
        <end position="286"/>
    </location>
</feature>
<name>A0A443HLW6_BYSSP</name>
<evidence type="ECO:0000256" key="1">
    <source>
        <dbReference type="ARBA" id="ARBA00004123"/>
    </source>
</evidence>
<feature type="domain" description="C2H2-type" evidence="11">
    <location>
        <begin position="287"/>
        <end position="313"/>
    </location>
</feature>
<sequence>METGVPLPYDLSAHNIGGLSSRRLMVSNMDHALPFYSSSPVTYASPCHSPYGYGHNILNTLPGHYQQLFGPRSQPPHPHSPPNIRHGRNILPGESRGSSFRPDQVPDLRLDTLAFGPTSNEGKQSKATEPAFSTEVDMLMKAIQSKSVPAGSHQPSHQLPSFQELSHAGNATYTPPYSNQQLEGPVTSKPTNQKSKRKYECTLPHCKKSFSQKTHLDIHMRAHTGDKPFVCKEPSCGQRFSQLGNLKTHERRHTGEKPYSCDICQKRFAQRGNVRAHKITHEQAKPFTCRLDDCGKQFTQLGNLKSHQNKFHAATIRNLTIKFSSMSEGDPMTPKDRELWEHFAELYKNSNKGIKGRGKDRRISSSSGTKSSSPVDGEHRLRRASISHDDSSIHHHRFELSSHEGFSSDDDVQIRSGMA</sequence>
<evidence type="ECO:0000313" key="12">
    <source>
        <dbReference type="EMBL" id="RWQ92805.1"/>
    </source>
</evidence>
<dbReference type="SUPFAM" id="SSF57667">
    <property type="entry name" value="beta-beta-alpha zinc fingers"/>
    <property type="match status" value="2"/>
</dbReference>
<feature type="region of interest" description="Disordered" evidence="10">
    <location>
        <begin position="168"/>
        <end position="198"/>
    </location>
</feature>
<dbReference type="AlphaFoldDB" id="A0A443HLW6"/>
<comment type="caution">
    <text evidence="12">The sequence shown here is derived from an EMBL/GenBank/DDBJ whole genome shotgun (WGS) entry which is preliminary data.</text>
</comment>
<keyword evidence="2" id="KW-0479">Metal-binding</keyword>
<evidence type="ECO:0000256" key="9">
    <source>
        <dbReference type="PROSITE-ProRule" id="PRU00042"/>
    </source>
</evidence>
<feature type="compositionally biased region" description="Low complexity" evidence="10">
    <location>
        <begin position="364"/>
        <end position="373"/>
    </location>
</feature>
<evidence type="ECO:0000256" key="10">
    <source>
        <dbReference type="SAM" id="MobiDB-lite"/>
    </source>
</evidence>
<organism evidence="12 13">
    <name type="scientific">Byssochlamys spectabilis</name>
    <name type="common">Paecilomyces variotii</name>
    <dbReference type="NCBI Taxonomy" id="264951"/>
    <lineage>
        <taxon>Eukaryota</taxon>
        <taxon>Fungi</taxon>
        <taxon>Dikarya</taxon>
        <taxon>Ascomycota</taxon>
        <taxon>Pezizomycotina</taxon>
        <taxon>Eurotiomycetes</taxon>
        <taxon>Eurotiomycetidae</taxon>
        <taxon>Eurotiales</taxon>
        <taxon>Thermoascaceae</taxon>
        <taxon>Paecilomyces</taxon>
    </lineage>
</organism>
<feature type="compositionally biased region" description="Polar residues" evidence="10">
    <location>
        <begin position="168"/>
        <end position="193"/>
    </location>
</feature>
<feature type="region of interest" description="Disordered" evidence="10">
    <location>
        <begin position="68"/>
        <end position="105"/>
    </location>
</feature>
<dbReference type="Proteomes" id="UP000283841">
    <property type="component" value="Unassembled WGS sequence"/>
</dbReference>
<evidence type="ECO:0000313" key="13">
    <source>
        <dbReference type="Proteomes" id="UP000283841"/>
    </source>
</evidence>
<dbReference type="GO" id="GO:0000981">
    <property type="term" value="F:DNA-binding transcription factor activity, RNA polymerase II-specific"/>
    <property type="evidence" value="ECO:0007669"/>
    <property type="project" value="UniProtKB-ARBA"/>
</dbReference>
<keyword evidence="6" id="KW-0805">Transcription regulation</keyword>
<proteinExistence type="predicted"/>
<dbReference type="GO" id="GO:0008270">
    <property type="term" value="F:zinc ion binding"/>
    <property type="evidence" value="ECO:0007669"/>
    <property type="project" value="UniProtKB-KW"/>
</dbReference>
<dbReference type="PANTHER" id="PTHR23235:SF120">
    <property type="entry name" value="KRUPPEL-LIKE FACTOR 15"/>
    <property type="match status" value="1"/>
</dbReference>
<dbReference type="GO" id="GO:0005634">
    <property type="term" value="C:nucleus"/>
    <property type="evidence" value="ECO:0007669"/>
    <property type="project" value="UniProtKB-SubCell"/>
</dbReference>
<protein>
    <submittedName>
        <fullName evidence="12">C2H2 transcription factor</fullName>
    </submittedName>
</protein>
<keyword evidence="3" id="KW-0677">Repeat</keyword>
<gene>
    <name evidence="12" type="ORF">C8Q69DRAFT_509386</name>
</gene>
<evidence type="ECO:0000256" key="3">
    <source>
        <dbReference type="ARBA" id="ARBA00022737"/>
    </source>
</evidence>
<dbReference type="EMBL" id="RCNU01000011">
    <property type="protein sequence ID" value="RWQ92805.1"/>
    <property type="molecule type" value="Genomic_DNA"/>
</dbReference>
<keyword evidence="13" id="KW-1185">Reference proteome</keyword>
<evidence type="ECO:0000256" key="6">
    <source>
        <dbReference type="ARBA" id="ARBA00023015"/>
    </source>
</evidence>
<feature type="region of interest" description="Disordered" evidence="10">
    <location>
        <begin position="351"/>
        <end position="419"/>
    </location>
</feature>
<dbReference type="STRING" id="264951.A0A443HLW6"/>
<dbReference type="InterPro" id="IPR013087">
    <property type="entry name" value="Znf_C2H2_type"/>
</dbReference>
<evidence type="ECO:0000256" key="5">
    <source>
        <dbReference type="ARBA" id="ARBA00022833"/>
    </source>
</evidence>
<evidence type="ECO:0000259" key="11">
    <source>
        <dbReference type="PROSITE" id="PS50157"/>
    </source>
</evidence>
<evidence type="ECO:0000256" key="8">
    <source>
        <dbReference type="ARBA" id="ARBA00023242"/>
    </source>
</evidence>
<reference evidence="12 13" key="1">
    <citation type="journal article" date="2018" name="Front. Microbiol.">
        <title>Genomic and genetic insights into a cosmopolitan fungus, Paecilomyces variotii (Eurotiales).</title>
        <authorList>
            <person name="Urquhart A.S."/>
            <person name="Mondo S.J."/>
            <person name="Makela M.R."/>
            <person name="Hane J.K."/>
            <person name="Wiebenga A."/>
            <person name="He G."/>
            <person name="Mihaltcheva S."/>
            <person name="Pangilinan J."/>
            <person name="Lipzen A."/>
            <person name="Barry K."/>
            <person name="de Vries R.P."/>
            <person name="Grigoriev I.V."/>
            <person name="Idnurm A."/>
        </authorList>
    </citation>
    <scope>NUCLEOTIDE SEQUENCE [LARGE SCALE GENOMIC DNA]</scope>
    <source>
        <strain evidence="12 13">CBS 101075</strain>
    </source>
</reference>
<comment type="subcellular location">
    <subcellularLocation>
        <location evidence="1">Nucleus</location>
    </subcellularLocation>
</comment>
<keyword evidence="4 9" id="KW-0863">Zinc-finger</keyword>
<dbReference type="RefSeq" id="XP_028482450.1">
    <property type="nucleotide sequence ID" value="XM_028633087.1"/>
</dbReference>
<dbReference type="Pfam" id="PF00096">
    <property type="entry name" value="zf-C2H2"/>
    <property type="match status" value="4"/>
</dbReference>